<sequence>MSSITNTYGEAKSSNPTTSQRLRRSQALRKARAEAGLLIGESCREVAVKWIAKRAFGHYDALVKKLTSNASPVEVHPKISGSDARRSGFTAEGQKNWPCNRCGTESSIYALYGGKGEDSGLGKGQSFKRRGLVYCAKCETSTCNVVETIAMLRGDDHSDPEVIDGVIEDIFASDVIDAPPPLSDKIDWSNLEIDFDDEPNYRVQFNLVACERELKSKKRKAEQIAVEMEARLVDAASPKSPKTAYPPLCPVQPAAKSKSSTQKMGKKKPRRKKKVTKNATKETPDIHSLIVKFAAMKKMPPESFVAFGAAVAKDRHGEDEIRVPLWYPEPADAVGVELDGVDLDGYFRMSLGSPEMMKGKIKWHAKHGLFLPGRRPQPGEAWHLVEGVKDAAAMHGAGYVNTAGLSTKCFAGLFKSRLPAMFNGCHVILVPDRDRAAANKVSENRQALLDAGAASVKVAVLSFPIVESKGPDVRDYIAEFGEEKLRELVAAAAEYNPNDWQLSDSKGRPKIRNSKVATKEIIGTILRELAKREDLFVREGRLVESYVDCSGELRLMELKQTVLPSEINEVLDFGPAGVPKWAAPHVHGHSHKAHHFGIRVLDRVSSAPVLRADGSIIRDGYDPELRVLVKSSQKYPALPQMDREPLLMLDPLWKLIEEFPWLNDEQDQAAFLAEVVTEIVPHLFTGRPPLFVHEANVEGAGKSLLASLGHIIATGFQPSFLAYQANQEELRKTITSMLMRGEMMILLDNADAEIGGAVMDMFLTAEIWCDRILGGNEPYKATNQAMMIVTTNSATFTPDTLRRTLPVRLNITDSAYKARTFRIENLLAEAQQRHHNIYMRILACLHAYIAAGAPLPPSEMTLASFEGWSRFVGGFVEFCDLPSPLSTRDSLQQASTVNDVYDTVIAAFRSLDRDTVNGSGMTASQIVREFEKAERPRDSFSTVGKLTNGNSSDALREMIEAIGMSGNRPSSRTLAWALVKLSKRPRTDYRIEVTEGRAKQFKLVDLNPTAPLTIAKPDSTDAA</sequence>
<organism evidence="2 3">
    <name type="scientific">Stieleria maiorica</name>
    <dbReference type="NCBI Taxonomy" id="2795974"/>
    <lineage>
        <taxon>Bacteria</taxon>
        <taxon>Pseudomonadati</taxon>
        <taxon>Planctomycetota</taxon>
        <taxon>Planctomycetia</taxon>
        <taxon>Pirellulales</taxon>
        <taxon>Pirellulaceae</taxon>
        <taxon>Stieleria</taxon>
    </lineage>
</organism>
<accession>A0A5B9M9W9</accession>
<dbReference type="SUPFAM" id="SSF56731">
    <property type="entry name" value="DNA primase core"/>
    <property type="match status" value="1"/>
</dbReference>
<dbReference type="Gene3D" id="3.40.1360.10">
    <property type="match status" value="1"/>
</dbReference>
<evidence type="ECO:0000256" key="1">
    <source>
        <dbReference type="SAM" id="MobiDB-lite"/>
    </source>
</evidence>
<feature type="region of interest" description="Disordered" evidence="1">
    <location>
        <begin position="237"/>
        <end position="281"/>
    </location>
</feature>
<gene>
    <name evidence="2" type="ORF">Mal15_19540</name>
</gene>
<dbReference type="CDD" id="cd01029">
    <property type="entry name" value="TOPRIM_primases"/>
    <property type="match status" value="1"/>
</dbReference>
<feature type="compositionally biased region" description="Polar residues" evidence="1">
    <location>
        <begin position="1"/>
        <end position="20"/>
    </location>
</feature>
<name>A0A5B9M9W9_9BACT</name>
<dbReference type="AlphaFoldDB" id="A0A5B9M9W9"/>
<evidence type="ECO:0000313" key="2">
    <source>
        <dbReference type="EMBL" id="QEF97908.1"/>
    </source>
</evidence>
<feature type="compositionally biased region" description="Basic residues" evidence="1">
    <location>
        <begin position="264"/>
        <end position="276"/>
    </location>
</feature>
<dbReference type="Proteomes" id="UP000321353">
    <property type="component" value="Chromosome"/>
</dbReference>
<proteinExistence type="predicted"/>
<reference evidence="2 3" key="1">
    <citation type="submission" date="2019-02" db="EMBL/GenBank/DDBJ databases">
        <title>Planctomycetal bacteria perform biofilm scaping via a novel small molecule.</title>
        <authorList>
            <person name="Jeske O."/>
            <person name="Boedeker C."/>
            <person name="Wiegand S."/>
            <person name="Breitling P."/>
            <person name="Kallscheuer N."/>
            <person name="Jogler M."/>
            <person name="Rohde M."/>
            <person name="Petersen J."/>
            <person name="Medema M.H."/>
            <person name="Surup F."/>
            <person name="Jogler C."/>
        </authorList>
    </citation>
    <scope>NUCLEOTIDE SEQUENCE [LARGE SCALE GENOMIC DNA]</scope>
    <source>
        <strain evidence="2 3">Mal15</strain>
    </source>
</reference>
<protein>
    <submittedName>
        <fullName evidence="2">Uncharacterized protein</fullName>
    </submittedName>
</protein>
<feature type="region of interest" description="Disordered" evidence="1">
    <location>
        <begin position="1"/>
        <end position="22"/>
    </location>
</feature>
<dbReference type="InterPro" id="IPR034154">
    <property type="entry name" value="TOPRIM_DnaG/twinkle"/>
</dbReference>
<evidence type="ECO:0000313" key="3">
    <source>
        <dbReference type="Proteomes" id="UP000321353"/>
    </source>
</evidence>
<dbReference type="RefSeq" id="WP_147867510.1">
    <property type="nucleotide sequence ID" value="NZ_CP036264.1"/>
</dbReference>
<dbReference type="KEGG" id="smam:Mal15_19540"/>
<keyword evidence="3" id="KW-1185">Reference proteome</keyword>
<dbReference type="EMBL" id="CP036264">
    <property type="protein sequence ID" value="QEF97908.1"/>
    <property type="molecule type" value="Genomic_DNA"/>
</dbReference>